<evidence type="ECO:0000256" key="2">
    <source>
        <dbReference type="ARBA" id="ARBA00022771"/>
    </source>
</evidence>
<dbReference type="SUPFAM" id="SSF57667">
    <property type="entry name" value="beta-beta-alpha zinc fingers"/>
    <property type="match status" value="1"/>
</dbReference>
<dbReference type="GeneID" id="54629386"/>
<dbReference type="PROSITE" id="PS00028">
    <property type="entry name" value="ZINC_FINGER_C2H2_1"/>
    <property type="match status" value="1"/>
</dbReference>
<organism evidence="6">
    <name type="scientific">Saccharomyces paradoxus</name>
    <name type="common">Yeast</name>
    <name type="synonym">Saccharomyces douglasii</name>
    <dbReference type="NCBI Taxonomy" id="27291"/>
    <lineage>
        <taxon>Eukaryota</taxon>
        <taxon>Fungi</taxon>
        <taxon>Dikarya</taxon>
        <taxon>Ascomycota</taxon>
        <taxon>Saccharomycotina</taxon>
        <taxon>Saccharomycetes</taxon>
        <taxon>Saccharomycetales</taxon>
        <taxon>Saccharomycetaceae</taxon>
        <taxon>Saccharomyces</taxon>
    </lineage>
</organism>
<dbReference type="VEuPathDB" id="FungiDB:SPAR_D01390"/>
<feature type="domain" description="C2H2-type" evidence="5">
    <location>
        <begin position="82"/>
        <end position="104"/>
    </location>
</feature>
<protein>
    <submittedName>
        <fullName evidence="6">U4/U6-U5 snRNP complex subunit SNU23</fullName>
    </submittedName>
</protein>
<accession>A0A8B8UN34</accession>
<dbReference type="InterPro" id="IPR036236">
    <property type="entry name" value="Znf_C2H2_sf"/>
</dbReference>
<evidence type="ECO:0000259" key="5">
    <source>
        <dbReference type="PROSITE" id="PS00028"/>
    </source>
</evidence>
<evidence type="ECO:0000256" key="1">
    <source>
        <dbReference type="ARBA" id="ARBA00022723"/>
    </source>
</evidence>
<gene>
    <name evidence="6" type="primary">SNU23</name>
    <name evidence="6" type="ORF">SPAR_D01390</name>
</gene>
<reference evidence="6" key="2">
    <citation type="submission" date="2020-01" db="EMBL/GenBank/DDBJ databases">
        <title>Population-level Yeast Reference Genomes.</title>
        <authorList>
            <person name="Yue J.-X."/>
        </authorList>
    </citation>
    <scope>NUCLEOTIDE SEQUENCE</scope>
    <source>
        <strain evidence="6">CBS432</strain>
    </source>
</reference>
<dbReference type="InterPro" id="IPR040107">
    <property type="entry name" value="Snu23"/>
</dbReference>
<dbReference type="GO" id="GO:0005681">
    <property type="term" value="C:spliceosomal complex"/>
    <property type="evidence" value="ECO:0007669"/>
    <property type="project" value="InterPro"/>
</dbReference>
<dbReference type="PANTHER" id="PTHR45986">
    <property type="entry name" value="ZINC FINGER MATRIN-TYPE PROTEIN 2"/>
    <property type="match status" value="1"/>
</dbReference>
<reference evidence="6" key="3">
    <citation type="submission" date="2025-07" db="EMBL/GenBank/DDBJ databases">
        <authorList>
            <consortium name="NCBI Genome Project"/>
        </authorList>
    </citation>
    <scope>NUCLEOTIDE SEQUENCE</scope>
    <source>
        <strain evidence="6">CBS432</strain>
    </source>
</reference>
<keyword evidence="4" id="KW-0539">Nucleus</keyword>
<dbReference type="Gene3D" id="3.30.160.60">
    <property type="entry name" value="Classic Zinc Finger"/>
    <property type="match status" value="1"/>
</dbReference>
<keyword evidence="1" id="KW-0479">Metal-binding</keyword>
<dbReference type="Pfam" id="PF12874">
    <property type="entry name" value="zf-met"/>
    <property type="match status" value="1"/>
</dbReference>
<dbReference type="KEGG" id="spao:SPAR_D01390"/>
<evidence type="ECO:0000256" key="4">
    <source>
        <dbReference type="ARBA" id="ARBA00023242"/>
    </source>
</evidence>
<name>A0A8B8UN34_SACPA</name>
<proteinExistence type="predicted"/>
<evidence type="ECO:0000256" key="3">
    <source>
        <dbReference type="ARBA" id="ARBA00022833"/>
    </source>
</evidence>
<keyword evidence="3" id="KW-0862">Zinc</keyword>
<reference evidence="6" key="1">
    <citation type="journal article" date="2017" name="Nat. Genet.">
        <title>Contrasting evolutionary genome dynamics between domesticated and wild yeasts.</title>
        <authorList>
            <person name="Yue J.X."/>
            <person name="Li J."/>
            <person name="Aigrain L."/>
            <person name="Hallin J."/>
            <person name="Persson K."/>
            <person name="Oliver K."/>
            <person name="Bergstrom A."/>
            <person name="Coupland P."/>
            <person name="Warringer J."/>
            <person name="Lagomarsino M.C."/>
            <person name="Fischer G."/>
            <person name="Durbin R."/>
            <person name="Liti G."/>
        </authorList>
    </citation>
    <scope>NUCLEOTIDE SEQUENCE</scope>
    <source>
        <strain evidence="6">CBS432</strain>
    </source>
</reference>
<evidence type="ECO:0000313" key="6">
    <source>
        <dbReference type="RefSeq" id="XP_033765172.1"/>
    </source>
</evidence>
<keyword evidence="2" id="KW-0863">Zinc-finger</keyword>
<dbReference type="GO" id="GO:0008270">
    <property type="term" value="F:zinc ion binding"/>
    <property type="evidence" value="ECO:0007669"/>
    <property type="project" value="UniProtKB-KW"/>
</dbReference>
<dbReference type="PANTHER" id="PTHR45986:SF1">
    <property type="entry name" value="ZINC FINGER MATRIN-TYPE PROTEIN 2"/>
    <property type="match status" value="1"/>
</dbReference>
<sequence>MSNFGRRTWNREEYAEQARSGYDDQSLKATLTSTELQALKSKYTNYDRLIKGSLKDLNKRKLAANTDTLSSFKRGKKFGFYCDICNLTFKDTLQYIDHLNHKVHAIKFENLFDEPLIIDIRDNDDVPQEEFELCYHNLVKEFIEVNSTEIQSKRKRFLNAGMDKSKKMVTKPSIENESKVSQMMGFANFATSKK</sequence>
<dbReference type="GO" id="GO:0046540">
    <property type="term" value="C:U4/U6 x U5 tri-snRNP complex"/>
    <property type="evidence" value="ECO:0007669"/>
    <property type="project" value="TreeGrafter"/>
</dbReference>
<dbReference type="OrthoDB" id="30343at2759"/>
<reference evidence="6" key="4">
    <citation type="submission" date="2025-08" db="UniProtKB">
        <authorList>
            <consortium name="RefSeq"/>
        </authorList>
    </citation>
    <scope>IDENTIFICATION</scope>
    <source>
        <strain evidence="6">CBS432</strain>
    </source>
</reference>
<dbReference type="InterPro" id="IPR013087">
    <property type="entry name" value="Znf_C2H2_type"/>
</dbReference>
<dbReference type="AlphaFoldDB" id="A0A8B8UN34"/>
<dbReference type="RefSeq" id="XP_033765172.1">
    <property type="nucleotide sequence ID" value="XM_033909281.1"/>
</dbReference>
<dbReference type="GO" id="GO:0000398">
    <property type="term" value="P:mRNA splicing, via spliceosome"/>
    <property type="evidence" value="ECO:0007669"/>
    <property type="project" value="InterPro"/>
</dbReference>